<name>A0A8X6M274_TRICU</name>
<reference evidence="2" key="1">
    <citation type="submission" date="2020-07" db="EMBL/GenBank/DDBJ databases">
        <title>Multicomponent nature underlies the extraordinary mechanical properties of spider dragline silk.</title>
        <authorList>
            <person name="Kono N."/>
            <person name="Nakamura H."/>
            <person name="Mori M."/>
            <person name="Yoshida Y."/>
            <person name="Ohtoshi R."/>
            <person name="Malay A.D."/>
            <person name="Moran D.A.P."/>
            <person name="Tomita M."/>
            <person name="Numata K."/>
            <person name="Arakawa K."/>
        </authorList>
    </citation>
    <scope>NUCLEOTIDE SEQUENCE</scope>
</reference>
<feature type="region of interest" description="Disordered" evidence="1">
    <location>
        <begin position="34"/>
        <end position="68"/>
    </location>
</feature>
<keyword evidence="3" id="KW-1185">Reference proteome</keyword>
<evidence type="ECO:0000313" key="3">
    <source>
        <dbReference type="Proteomes" id="UP000887116"/>
    </source>
</evidence>
<accession>A0A8X6M274</accession>
<comment type="caution">
    <text evidence="2">The sequence shown here is derived from an EMBL/GenBank/DDBJ whole genome shotgun (WGS) entry which is preliminary data.</text>
</comment>
<dbReference type="Proteomes" id="UP000887116">
    <property type="component" value="Unassembled WGS sequence"/>
</dbReference>
<dbReference type="EMBL" id="BMAO01028974">
    <property type="protein sequence ID" value="GFR28584.1"/>
    <property type="molecule type" value="Genomic_DNA"/>
</dbReference>
<dbReference type="AlphaFoldDB" id="A0A8X6M274"/>
<gene>
    <name evidence="2" type="ORF">TNCT_213271</name>
</gene>
<sequence length="145" mass="16423">MTTLSICWSPATNSTSAFSALELQPLPSFRSLRQSAGPWRPPSRQPLQPRPQPFFWPRQSSGPCRFPSRQPLQLRPRPVFRLLEPSRKSAGPRRLHSRQPLQLRPGHIFSLLDSLLVPGVRFGAGLLEYAASCLLGVFDYDLWSF</sequence>
<feature type="compositionally biased region" description="Pro residues" evidence="1">
    <location>
        <begin position="39"/>
        <end position="54"/>
    </location>
</feature>
<proteinExistence type="predicted"/>
<organism evidence="2 3">
    <name type="scientific">Trichonephila clavata</name>
    <name type="common">Joro spider</name>
    <name type="synonym">Nephila clavata</name>
    <dbReference type="NCBI Taxonomy" id="2740835"/>
    <lineage>
        <taxon>Eukaryota</taxon>
        <taxon>Metazoa</taxon>
        <taxon>Ecdysozoa</taxon>
        <taxon>Arthropoda</taxon>
        <taxon>Chelicerata</taxon>
        <taxon>Arachnida</taxon>
        <taxon>Araneae</taxon>
        <taxon>Araneomorphae</taxon>
        <taxon>Entelegynae</taxon>
        <taxon>Araneoidea</taxon>
        <taxon>Nephilidae</taxon>
        <taxon>Trichonephila</taxon>
    </lineage>
</organism>
<feature type="compositionally biased region" description="Low complexity" evidence="1">
    <location>
        <begin position="55"/>
        <end position="68"/>
    </location>
</feature>
<evidence type="ECO:0000313" key="2">
    <source>
        <dbReference type="EMBL" id="GFR28584.1"/>
    </source>
</evidence>
<protein>
    <submittedName>
        <fullName evidence="2">Uncharacterized protein</fullName>
    </submittedName>
</protein>
<evidence type="ECO:0000256" key="1">
    <source>
        <dbReference type="SAM" id="MobiDB-lite"/>
    </source>
</evidence>